<evidence type="ECO:0000313" key="2">
    <source>
        <dbReference type="EMBL" id="CAB5035436.1"/>
    </source>
</evidence>
<protein>
    <submittedName>
        <fullName evidence="2">Unannotated protein</fullName>
    </submittedName>
</protein>
<dbReference type="SMART" id="SM00858">
    <property type="entry name" value="SAF"/>
    <property type="match status" value="1"/>
</dbReference>
<dbReference type="InterPro" id="IPR013974">
    <property type="entry name" value="SAF"/>
</dbReference>
<gene>
    <name evidence="2" type="ORF">UFOPK4175_00802</name>
</gene>
<dbReference type="AlphaFoldDB" id="A0A6J7S337"/>
<accession>A0A6J7S337</accession>
<dbReference type="Gene3D" id="3.90.1210.10">
    <property type="entry name" value="Antifreeze-like/N-acetylneuraminic acid synthase C-terminal domain"/>
    <property type="match status" value="1"/>
</dbReference>
<feature type="domain" description="SAF" evidence="1">
    <location>
        <begin position="40"/>
        <end position="102"/>
    </location>
</feature>
<name>A0A6J7S337_9ZZZZ</name>
<reference evidence="2" key="1">
    <citation type="submission" date="2020-05" db="EMBL/GenBank/DDBJ databases">
        <authorList>
            <person name="Chiriac C."/>
            <person name="Salcher M."/>
            <person name="Ghai R."/>
            <person name="Kavagutti S V."/>
        </authorList>
    </citation>
    <scope>NUCLEOTIDE SEQUENCE</scope>
</reference>
<dbReference type="EMBL" id="CAFBPX010000134">
    <property type="protein sequence ID" value="CAB5035436.1"/>
    <property type="molecule type" value="Genomic_DNA"/>
</dbReference>
<dbReference type="CDD" id="cd11614">
    <property type="entry name" value="SAF_CpaB_FlgA_like"/>
    <property type="match status" value="1"/>
</dbReference>
<proteinExistence type="predicted"/>
<organism evidence="2">
    <name type="scientific">freshwater metagenome</name>
    <dbReference type="NCBI Taxonomy" id="449393"/>
    <lineage>
        <taxon>unclassified sequences</taxon>
        <taxon>metagenomes</taxon>
        <taxon>ecological metagenomes</taxon>
    </lineage>
</organism>
<dbReference type="Pfam" id="PF08666">
    <property type="entry name" value="SAF"/>
    <property type="match status" value="1"/>
</dbReference>
<evidence type="ECO:0000259" key="1">
    <source>
        <dbReference type="SMART" id="SM00858"/>
    </source>
</evidence>
<sequence length="218" mass="22184">MSRRRRALLLGGLSLLLGALAASEVSGREAEIESRVGASVKVVVAATPIAQGRTIEPAMLALRELPEKFAPAQSFADADQLIGARAAVAIGAGTDLQPPLLQGADSGAGGALVAAGANERLAQVIVVGDADEIPAGSRIDLLITRDTANGSATTRIGLRDAEVVEASPAEAVAEGSSSGLPRVALILRVTLEQAVLLAEAQSAARELRALPRPPAARR</sequence>